<keyword evidence="1" id="KW-1133">Transmembrane helix</keyword>
<keyword evidence="3" id="KW-1185">Reference proteome</keyword>
<evidence type="ECO:0000313" key="3">
    <source>
        <dbReference type="Proteomes" id="UP001491310"/>
    </source>
</evidence>
<name>A0ABR2YLF4_9CHLO</name>
<dbReference type="Pfam" id="PF06966">
    <property type="entry name" value="DUF1295"/>
    <property type="match status" value="1"/>
</dbReference>
<gene>
    <name evidence="2" type="ORF">WJX75_000992</name>
</gene>
<feature type="transmembrane region" description="Helical" evidence="1">
    <location>
        <begin position="20"/>
        <end position="49"/>
    </location>
</feature>
<dbReference type="PROSITE" id="PS50244">
    <property type="entry name" value="S5A_REDUCTASE"/>
    <property type="match status" value="1"/>
</dbReference>
<organism evidence="2 3">
    <name type="scientific">Coccomyxa subellipsoidea</name>
    <dbReference type="NCBI Taxonomy" id="248742"/>
    <lineage>
        <taxon>Eukaryota</taxon>
        <taxon>Viridiplantae</taxon>
        <taxon>Chlorophyta</taxon>
        <taxon>core chlorophytes</taxon>
        <taxon>Trebouxiophyceae</taxon>
        <taxon>Trebouxiophyceae incertae sedis</taxon>
        <taxon>Coccomyxaceae</taxon>
        <taxon>Coccomyxa</taxon>
    </lineage>
</organism>
<feature type="transmembrane region" description="Helical" evidence="1">
    <location>
        <begin position="89"/>
        <end position="108"/>
    </location>
</feature>
<feature type="transmembrane region" description="Helical" evidence="1">
    <location>
        <begin position="61"/>
        <end position="83"/>
    </location>
</feature>
<feature type="transmembrane region" description="Helical" evidence="1">
    <location>
        <begin position="129"/>
        <end position="152"/>
    </location>
</feature>
<dbReference type="PANTHER" id="PTHR32251">
    <property type="entry name" value="3-OXO-5-ALPHA-STEROID 4-DEHYDROGENASE"/>
    <property type="match status" value="1"/>
</dbReference>
<accession>A0ABR2YLF4</accession>
<dbReference type="Proteomes" id="UP001491310">
    <property type="component" value="Unassembled WGS sequence"/>
</dbReference>
<evidence type="ECO:0000256" key="1">
    <source>
        <dbReference type="SAM" id="Phobius"/>
    </source>
</evidence>
<proteinExistence type="predicted"/>
<comment type="caution">
    <text evidence="2">The sequence shown here is derived from an EMBL/GenBank/DDBJ whole genome shotgun (WGS) entry which is preliminary data.</text>
</comment>
<feature type="transmembrane region" description="Helical" evidence="1">
    <location>
        <begin position="232"/>
        <end position="253"/>
    </location>
</feature>
<dbReference type="PANTHER" id="PTHR32251:SF17">
    <property type="entry name" value="STEROID 5-ALPHA REDUCTASE C-TERMINAL DOMAIN-CONTAINING PROTEIN"/>
    <property type="match status" value="1"/>
</dbReference>
<evidence type="ECO:0000313" key="2">
    <source>
        <dbReference type="EMBL" id="KAK9907297.1"/>
    </source>
</evidence>
<keyword evidence="1" id="KW-0472">Membrane</keyword>
<evidence type="ECO:0008006" key="4">
    <source>
        <dbReference type="Google" id="ProtNLM"/>
    </source>
</evidence>
<feature type="transmembrane region" description="Helical" evidence="1">
    <location>
        <begin position="164"/>
        <end position="187"/>
    </location>
</feature>
<reference evidence="2 3" key="1">
    <citation type="journal article" date="2024" name="Nat. Commun.">
        <title>Phylogenomics reveals the evolutionary origins of lichenization in chlorophyte algae.</title>
        <authorList>
            <person name="Puginier C."/>
            <person name="Libourel C."/>
            <person name="Otte J."/>
            <person name="Skaloud P."/>
            <person name="Haon M."/>
            <person name="Grisel S."/>
            <person name="Petersen M."/>
            <person name="Berrin J.G."/>
            <person name="Delaux P.M."/>
            <person name="Dal Grande F."/>
            <person name="Keller J."/>
        </authorList>
    </citation>
    <scope>NUCLEOTIDE SEQUENCE [LARGE SCALE GENOMIC DNA]</scope>
    <source>
        <strain evidence="2 3">SAG 216-7</strain>
    </source>
</reference>
<dbReference type="Gene3D" id="1.20.120.1630">
    <property type="match status" value="1"/>
</dbReference>
<keyword evidence="1" id="KW-0812">Transmembrane</keyword>
<dbReference type="EMBL" id="JALJOT010000009">
    <property type="protein sequence ID" value="KAK9907297.1"/>
    <property type="molecule type" value="Genomic_DNA"/>
</dbReference>
<protein>
    <recommendedName>
        <fullName evidence="4">Steroid 5-alpha reductase C-terminal domain-containing protein</fullName>
    </recommendedName>
</protein>
<sequence>MDVLIVFWRTLQVLKNSTGLQMWTIGGLSVQNSALVGALIVDFAIQWVGWGVSATFRTEKLYDALGSSAFAACAIGTLTYAKYYYARQIVATVFVMVWAARLGGFLFFRVLKTGADSRFDEVKSQPLKFWIYWTVQAVWVWVTLLPVIILNGSDHNPSLWPSDIIGGILWVIGFTIETTADFQKYAFKQNPANKGRFISTGVWKYARYPNYGGEMLVWWGLWLLSIPVLDGGYWVCVVSPLFLMFLLLFVSGVPLQEKQAKERWGNETAYQAYRRSTFLLFPIPKFWHKEKPAIEQELQA</sequence>
<dbReference type="InterPro" id="IPR010721">
    <property type="entry name" value="UstE-like"/>
</dbReference>